<feature type="region of interest" description="Disordered" evidence="1">
    <location>
        <begin position="232"/>
        <end position="251"/>
    </location>
</feature>
<evidence type="ECO:0000313" key="2">
    <source>
        <dbReference type="EMBL" id="KDQ19410.1"/>
    </source>
</evidence>
<reference evidence="3" key="1">
    <citation type="journal article" date="2014" name="Proc. Natl. Acad. Sci. U.S.A.">
        <title>Extensive sampling of basidiomycete genomes demonstrates inadequacy of the white-rot/brown-rot paradigm for wood decay fungi.</title>
        <authorList>
            <person name="Riley R."/>
            <person name="Salamov A.A."/>
            <person name="Brown D.W."/>
            <person name="Nagy L.G."/>
            <person name="Floudas D."/>
            <person name="Held B.W."/>
            <person name="Levasseur A."/>
            <person name="Lombard V."/>
            <person name="Morin E."/>
            <person name="Otillar R."/>
            <person name="Lindquist E.A."/>
            <person name="Sun H."/>
            <person name="LaButti K.M."/>
            <person name="Schmutz J."/>
            <person name="Jabbour D."/>
            <person name="Luo H."/>
            <person name="Baker S.E."/>
            <person name="Pisabarro A.G."/>
            <person name="Walton J.D."/>
            <person name="Blanchette R.A."/>
            <person name="Henrissat B."/>
            <person name="Martin F."/>
            <person name="Cullen D."/>
            <person name="Hibbett D.S."/>
            <person name="Grigoriev I.V."/>
        </authorList>
    </citation>
    <scope>NUCLEOTIDE SEQUENCE [LARGE SCALE GENOMIC DNA]</scope>
    <source>
        <strain evidence="3">FD-172 SS1</strain>
    </source>
</reference>
<accession>A0A067MXJ6</accession>
<protein>
    <submittedName>
        <fullName evidence="2">Uncharacterized protein</fullName>
    </submittedName>
</protein>
<organism evidence="2 3">
    <name type="scientific">Botryobasidium botryosum (strain FD-172 SS1)</name>
    <dbReference type="NCBI Taxonomy" id="930990"/>
    <lineage>
        <taxon>Eukaryota</taxon>
        <taxon>Fungi</taxon>
        <taxon>Dikarya</taxon>
        <taxon>Basidiomycota</taxon>
        <taxon>Agaricomycotina</taxon>
        <taxon>Agaricomycetes</taxon>
        <taxon>Cantharellales</taxon>
        <taxon>Botryobasidiaceae</taxon>
        <taxon>Botryobasidium</taxon>
    </lineage>
</organism>
<gene>
    <name evidence="2" type="ORF">BOTBODRAFT_51827</name>
</gene>
<dbReference type="InParanoid" id="A0A067MXJ6"/>
<feature type="compositionally biased region" description="Low complexity" evidence="1">
    <location>
        <begin position="179"/>
        <end position="196"/>
    </location>
</feature>
<evidence type="ECO:0000313" key="3">
    <source>
        <dbReference type="Proteomes" id="UP000027195"/>
    </source>
</evidence>
<dbReference type="AlphaFoldDB" id="A0A067MXJ6"/>
<feature type="region of interest" description="Disordered" evidence="1">
    <location>
        <begin position="163"/>
        <end position="209"/>
    </location>
</feature>
<name>A0A067MXJ6_BOTB1</name>
<feature type="region of interest" description="Disordered" evidence="1">
    <location>
        <begin position="89"/>
        <end position="143"/>
    </location>
</feature>
<dbReference type="EMBL" id="KL198019">
    <property type="protein sequence ID" value="KDQ19410.1"/>
    <property type="molecule type" value="Genomic_DNA"/>
</dbReference>
<dbReference type="HOGENOM" id="CLU_1106958_0_0_1"/>
<dbReference type="Proteomes" id="UP000027195">
    <property type="component" value="Unassembled WGS sequence"/>
</dbReference>
<evidence type="ECO:0000256" key="1">
    <source>
        <dbReference type="SAM" id="MobiDB-lite"/>
    </source>
</evidence>
<feature type="compositionally biased region" description="Polar residues" evidence="1">
    <location>
        <begin position="238"/>
        <end position="251"/>
    </location>
</feature>
<sequence length="251" mass="27691">MPPAPKKKVRGDVDAANRRDMLVDAIQAWRRDVVIPVGIVKRIARAWAALDLVHDLDALKKLSRGWEYWDECGVQLFEYLCRLDFSNPTQRTQRATKPRPPVGKHSGFRGFVPIRSKPPTEITPIPGTAPPKKPKPSSSSQSLRIEPGFIEGPLFRVSRQLPIPSSSSYMPPPPVRLKSPAISSPARAASPASSASTHESKKDSPYFDFKVTPLKGGAQIFLNPSMPPPSQFTWRAVSRSSYQAQNGTSNT</sequence>
<keyword evidence="3" id="KW-1185">Reference proteome</keyword>
<proteinExistence type="predicted"/>